<evidence type="ECO:0000259" key="1">
    <source>
        <dbReference type="SMART" id="SM00912"/>
    </source>
</evidence>
<name>A0A1V1NSD3_9BACT</name>
<protein>
    <recommendedName>
        <fullName evidence="1">Filamentous haemagglutinin FhaB/tRNA nuclease CdiA-like TPS domain-containing protein</fullName>
    </recommendedName>
</protein>
<organism evidence="2 3">
    <name type="scientific">Candidatus Magnetoglobus multicellularis str. Araruama</name>
    <dbReference type="NCBI Taxonomy" id="890399"/>
    <lineage>
        <taxon>Bacteria</taxon>
        <taxon>Pseudomonadati</taxon>
        <taxon>Thermodesulfobacteriota</taxon>
        <taxon>Desulfobacteria</taxon>
        <taxon>Desulfobacterales</taxon>
        <taxon>Desulfobacteraceae</taxon>
        <taxon>Candidatus Magnetoglobus</taxon>
    </lineage>
</organism>
<dbReference type="AlphaFoldDB" id="A0A1V1NSD3"/>
<sequence length="283" mass="30415">MFIFTIIPLISVHAEVIMDGSLGQPININGPHYQIQPEYGKQAGTNLFHSFEQFNINHDESANFIVSGDIENIISRITGGEPSHIDGLIRSTLQGTYTTSKANLFLLNPFGIVFSENASLNIGGSFHASTADYLKLGINDKFYSSPIESEVLSTSPPQAFGFMDDTIGDILFEGQGEIAVEEYRNSGLHVNNNQTISLIGGNIDISKGTFFYDVFNQGNINQGSLTAPAGNINLVAAASTGEVLLKNNELDISAIHQLGSISIADFSLIDVSGELGGNVRIRA</sequence>
<dbReference type="Gene3D" id="2.160.20.10">
    <property type="entry name" value="Single-stranded right-handed beta-helix, Pectin lyase-like"/>
    <property type="match status" value="1"/>
</dbReference>
<gene>
    <name evidence="2" type="ORF">OMM_14203</name>
</gene>
<proteinExistence type="predicted"/>
<reference evidence="3" key="1">
    <citation type="submission" date="2012-11" db="EMBL/GenBank/DDBJ databases">
        <authorList>
            <person name="Lucero-Rivera Y.E."/>
            <person name="Tovar-Ramirez D."/>
        </authorList>
    </citation>
    <scope>NUCLEOTIDE SEQUENCE [LARGE SCALE GENOMIC DNA]</scope>
    <source>
        <strain evidence="3">Araruama</strain>
    </source>
</reference>
<evidence type="ECO:0000313" key="3">
    <source>
        <dbReference type="Proteomes" id="UP000189670"/>
    </source>
</evidence>
<evidence type="ECO:0000313" key="2">
    <source>
        <dbReference type="EMBL" id="ETR65468.1"/>
    </source>
</evidence>
<dbReference type="InterPro" id="IPR008638">
    <property type="entry name" value="FhaB/CdiA-like_TPS"/>
</dbReference>
<dbReference type="NCBIfam" id="TIGR01901">
    <property type="entry name" value="adhes_NPXG"/>
    <property type="match status" value="1"/>
</dbReference>
<feature type="non-terminal residue" evidence="2">
    <location>
        <position position="283"/>
    </location>
</feature>
<dbReference type="SMART" id="SM00912">
    <property type="entry name" value="Haemagg_act"/>
    <property type="match status" value="1"/>
</dbReference>
<accession>A0A1V1NSD3</accession>
<dbReference type="EMBL" id="ATBP01002791">
    <property type="protein sequence ID" value="ETR65468.1"/>
    <property type="molecule type" value="Genomic_DNA"/>
</dbReference>
<feature type="domain" description="Filamentous haemagglutinin FhaB/tRNA nuclease CdiA-like TPS" evidence="1">
    <location>
        <begin position="17"/>
        <end position="137"/>
    </location>
</feature>
<dbReference type="SUPFAM" id="SSF51126">
    <property type="entry name" value="Pectin lyase-like"/>
    <property type="match status" value="1"/>
</dbReference>
<dbReference type="Pfam" id="PF05860">
    <property type="entry name" value="TPS"/>
    <property type="match status" value="1"/>
</dbReference>
<dbReference type="Proteomes" id="UP000189670">
    <property type="component" value="Unassembled WGS sequence"/>
</dbReference>
<comment type="caution">
    <text evidence="2">The sequence shown here is derived from an EMBL/GenBank/DDBJ whole genome shotgun (WGS) entry which is preliminary data.</text>
</comment>
<dbReference type="InterPro" id="IPR012334">
    <property type="entry name" value="Pectin_lyas_fold"/>
</dbReference>
<dbReference type="InterPro" id="IPR011050">
    <property type="entry name" value="Pectin_lyase_fold/virulence"/>
</dbReference>